<feature type="domain" description="Helicase ATP-binding" evidence="2">
    <location>
        <begin position="249"/>
        <end position="393"/>
    </location>
</feature>
<comment type="caution">
    <text evidence="4">The sequence shown here is derived from an EMBL/GenBank/DDBJ whole genome shotgun (WGS) entry which is preliminary data.</text>
</comment>
<dbReference type="InterPro" id="IPR001650">
    <property type="entry name" value="Helicase_C-like"/>
</dbReference>
<name>A0A5M7B7X2_SACHI</name>
<dbReference type="InterPro" id="IPR000330">
    <property type="entry name" value="SNF2_N"/>
</dbReference>
<accession>A0A5M7B7X2</accession>
<evidence type="ECO:0000259" key="2">
    <source>
        <dbReference type="PROSITE" id="PS51192"/>
    </source>
</evidence>
<keyword evidence="1" id="KW-0378">Hydrolase</keyword>
<protein>
    <recommendedName>
        <fullName evidence="6">Helicase</fullName>
    </recommendedName>
</protein>
<evidence type="ECO:0000259" key="3">
    <source>
        <dbReference type="PROSITE" id="PS51194"/>
    </source>
</evidence>
<dbReference type="InterPro" id="IPR049730">
    <property type="entry name" value="SNF2/RAD54-like_C"/>
</dbReference>
<dbReference type="SMART" id="SM00490">
    <property type="entry name" value="HELICc"/>
    <property type="match status" value="1"/>
</dbReference>
<evidence type="ECO:0000313" key="5">
    <source>
        <dbReference type="Proteomes" id="UP000323946"/>
    </source>
</evidence>
<dbReference type="GO" id="GO:0031297">
    <property type="term" value="P:replication fork processing"/>
    <property type="evidence" value="ECO:0007669"/>
    <property type="project" value="TreeGrafter"/>
</dbReference>
<dbReference type="PANTHER" id="PTHR45766">
    <property type="entry name" value="DNA ANNEALING HELICASE AND ENDONUCLEASE ZRANB3 FAMILY MEMBER"/>
    <property type="match status" value="1"/>
</dbReference>
<dbReference type="InterPro" id="IPR027417">
    <property type="entry name" value="P-loop_NTPase"/>
</dbReference>
<dbReference type="CDD" id="cd18793">
    <property type="entry name" value="SF2_C_SNF"/>
    <property type="match status" value="1"/>
</dbReference>
<dbReference type="EMBL" id="VWPH01000021">
    <property type="protein sequence ID" value="KAA5825502.1"/>
    <property type="molecule type" value="Genomic_DNA"/>
</dbReference>
<evidence type="ECO:0000256" key="1">
    <source>
        <dbReference type="ARBA" id="ARBA00022801"/>
    </source>
</evidence>
<dbReference type="SUPFAM" id="SSF56024">
    <property type="entry name" value="Phospholipase D/nuclease"/>
    <property type="match status" value="1"/>
</dbReference>
<dbReference type="InterPro" id="IPR038718">
    <property type="entry name" value="SNF2-like_sf"/>
</dbReference>
<dbReference type="Pfam" id="PF13091">
    <property type="entry name" value="PLDc_2"/>
    <property type="match status" value="1"/>
</dbReference>
<dbReference type="Pfam" id="PF00271">
    <property type="entry name" value="Helicase_C"/>
    <property type="match status" value="1"/>
</dbReference>
<dbReference type="Gene3D" id="3.40.50.10810">
    <property type="entry name" value="Tandem AAA-ATPase domain"/>
    <property type="match status" value="2"/>
</dbReference>
<reference evidence="4 5" key="1">
    <citation type="submission" date="2019-09" db="EMBL/GenBank/DDBJ databases">
        <title>Draft genome sequence of the thermophilic Saccharopolyspora hirsuta VKM Ac-666T.</title>
        <authorList>
            <person name="Lobastova T.G."/>
            <person name="Fokina V."/>
            <person name="Bragin E.Y."/>
            <person name="Shtratnikova V.Y."/>
            <person name="Starodumova I.P."/>
            <person name="Tarlachkov S.V."/>
            <person name="Donova M.V."/>
        </authorList>
    </citation>
    <scope>NUCLEOTIDE SEQUENCE [LARGE SCALE GENOMIC DNA]</scope>
    <source>
        <strain evidence="4 5">VKM Ac-666</strain>
    </source>
</reference>
<dbReference type="PROSITE" id="PS51194">
    <property type="entry name" value="HELICASE_CTER"/>
    <property type="match status" value="1"/>
</dbReference>
<evidence type="ECO:0000313" key="4">
    <source>
        <dbReference type="EMBL" id="KAA5825502.1"/>
    </source>
</evidence>
<dbReference type="InterPro" id="IPR014001">
    <property type="entry name" value="Helicase_ATP-bd"/>
</dbReference>
<dbReference type="Gene3D" id="3.30.870.10">
    <property type="entry name" value="Endonuclease Chain A"/>
    <property type="match status" value="1"/>
</dbReference>
<gene>
    <name evidence="4" type="ORF">F1721_33275</name>
</gene>
<dbReference type="GO" id="GO:0005524">
    <property type="term" value="F:ATP binding"/>
    <property type="evidence" value="ECO:0007669"/>
    <property type="project" value="InterPro"/>
</dbReference>
<dbReference type="GO" id="GO:0006281">
    <property type="term" value="P:DNA repair"/>
    <property type="evidence" value="ECO:0007669"/>
    <property type="project" value="TreeGrafter"/>
</dbReference>
<organism evidence="4 5">
    <name type="scientific">Saccharopolyspora hirsuta</name>
    <dbReference type="NCBI Taxonomy" id="1837"/>
    <lineage>
        <taxon>Bacteria</taxon>
        <taxon>Bacillati</taxon>
        <taxon>Actinomycetota</taxon>
        <taxon>Actinomycetes</taxon>
        <taxon>Pseudonocardiales</taxon>
        <taxon>Pseudonocardiaceae</taxon>
        <taxon>Saccharopolyspora</taxon>
    </lineage>
</organism>
<dbReference type="Proteomes" id="UP000323946">
    <property type="component" value="Unassembled WGS sequence"/>
</dbReference>
<dbReference type="OrthoDB" id="9814088at2"/>
<sequence length="1020" mass="112884">MMSRLWLNRNGTNIAGRLKSWLTRKPGSPACISLVAGYVSVRGLMLIESDVRRALDRGTEVRLLLAVTQDEAIWIRLPDPFTDVADVLRRRLARDVEYLRTELSGIPMVREAQVRLLGLAHLLRRQGFSCRRHESAFVHSKVFVQHGSGLNPAAVIGSANLTLGGLMRNEECGIQTTGAEAQQAVEYATALWNEAVPFDLAGLLEEQFANYPHELVFLRILFEVFGGDVNAEDKLSLAPWQRDGVARALVIAQEYGGALIADDVGVGKTFEAAEIIRRGIYERGERVVVICPANLVPMWERRLAGWNLPADVVSYHSLSRAVQDAMQAGSALPYQLVVLDEAHWLRNPTTWRDALREALASADNPPRVFGLTATPIQNRGQDLVEIVMLLLPKLSVQERRALAERCRRADRLKPEQLHTLHRQLESMLVRRTRPFIKENYPKGMGDASLAFPEQVPKEVRYRLPSRLRTLIRDVLAALDVENADLPQAALTDYHDLAPNETPPPALTMAAYHLQDYKLNGGGGSEVSSFDWTRLIKCMLCKRLESSVAALASTLEAMRSRCAKVLQDLDSGLVYLPAPHHTDREQQQDWWGGMLDGQNLVGPETDETVARQPRTKLVAHSASLFAVSQIREDVGRDIATLTALRDSANDLISVDPKVPVLVDQIARIAAHPDGPKVVIFTGSRVTGEHITNEIMRHVASDPRLALYRNRIASLARLDRPTERQIREITADFAPQAADIAPGAFTCRAPRNRYDLLICTDMLAEGINLQQTAFVIHFDLPWNPMMIGQRAGRADRLGSPYEQISCLSVFPDRGLDAQLHLLNRLYGKINLAAAAVGVPTPIIPGAAVQVRDFTTTVRPQESTADTFPAFDSDVYRAALGTAMRTPGLGDAIRNFPRKAGGVVGNGEVYGFVFCFRINMEPRNKAALCTIFTNGASLVDQSSCLHEARVEDLRSWLKDAASDHANMVKPAGALPGEVLQRLWPALEQARKRVAVLHKIADSESDDQITVITWLALAKPIRQG</sequence>
<dbReference type="SUPFAM" id="SSF52540">
    <property type="entry name" value="P-loop containing nucleoside triphosphate hydrolases"/>
    <property type="match status" value="1"/>
</dbReference>
<dbReference type="GO" id="GO:0016787">
    <property type="term" value="F:hydrolase activity"/>
    <property type="evidence" value="ECO:0007669"/>
    <property type="project" value="UniProtKB-KW"/>
</dbReference>
<dbReference type="Pfam" id="PF00176">
    <property type="entry name" value="SNF2-rel_dom"/>
    <property type="match status" value="1"/>
</dbReference>
<evidence type="ECO:0008006" key="6">
    <source>
        <dbReference type="Google" id="ProtNLM"/>
    </source>
</evidence>
<dbReference type="InterPro" id="IPR025202">
    <property type="entry name" value="PLD-like_dom"/>
</dbReference>
<dbReference type="PROSITE" id="PS51192">
    <property type="entry name" value="HELICASE_ATP_BIND_1"/>
    <property type="match status" value="1"/>
</dbReference>
<dbReference type="Gene3D" id="3.40.50.300">
    <property type="entry name" value="P-loop containing nucleotide triphosphate hydrolases"/>
    <property type="match status" value="1"/>
</dbReference>
<dbReference type="SMART" id="SM00487">
    <property type="entry name" value="DEXDc"/>
    <property type="match status" value="1"/>
</dbReference>
<keyword evidence="5" id="KW-1185">Reference proteome</keyword>
<proteinExistence type="predicted"/>
<feature type="domain" description="Helicase C-terminal" evidence="3">
    <location>
        <begin position="660"/>
        <end position="844"/>
    </location>
</feature>
<dbReference type="AlphaFoldDB" id="A0A5M7B7X2"/>
<dbReference type="PANTHER" id="PTHR45766:SF6">
    <property type="entry name" value="SWI_SNF-RELATED MATRIX-ASSOCIATED ACTIN-DEPENDENT REGULATOR OF CHROMATIN SUBFAMILY A-LIKE PROTEIN 1"/>
    <property type="match status" value="1"/>
</dbReference>